<feature type="region of interest" description="Disordered" evidence="1">
    <location>
        <begin position="1"/>
        <end position="66"/>
    </location>
</feature>
<sequence>MPRLDGTGPQGQGPLTGRGLGKCTDGKAKNFSGNGIGFNRRQGDRLFLRRRNRGRRFFGNQSTNDN</sequence>
<evidence type="ECO:0000313" key="2">
    <source>
        <dbReference type="EMBL" id="GKX27521.1"/>
    </source>
</evidence>
<keyword evidence="3" id="KW-1185">Reference proteome</keyword>
<dbReference type="EMBL" id="BRLB01000001">
    <property type="protein sequence ID" value="GKX27521.1"/>
    <property type="molecule type" value="Genomic_DNA"/>
</dbReference>
<evidence type="ECO:0000256" key="1">
    <source>
        <dbReference type="SAM" id="MobiDB-lite"/>
    </source>
</evidence>
<dbReference type="Pfam" id="PF17253">
    <property type="entry name" value="DUF5320"/>
    <property type="match status" value="1"/>
</dbReference>
<comment type="caution">
    <text evidence="2">The sequence shown here is derived from an EMBL/GenBank/DDBJ whole genome shotgun (WGS) entry which is preliminary data.</text>
</comment>
<feature type="compositionally biased region" description="Gly residues" evidence="1">
    <location>
        <begin position="8"/>
        <end position="20"/>
    </location>
</feature>
<dbReference type="RefSeq" id="WP_281810894.1">
    <property type="nucleotide sequence ID" value="NZ_BRLB01000001.1"/>
</dbReference>
<dbReference type="InterPro" id="IPR035205">
    <property type="entry name" value="DUF5320"/>
</dbReference>
<reference evidence="2" key="1">
    <citation type="submission" date="2022-06" db="EMBL/GenBank/DDBJ databases">
        <title>Vallitalea longa sp. nov., an anaerobic bacterium isolated from marine sediment.</title>
        <authorList>
            <person name="Hirano S."/>
            <person name="Terahara T."/>
            <person name="Mori K."/>
            <person name="Hamada M."/>
            <person name="Matsumoto R."/>
            <person name="Kobayashi T."/>
        </authorList>
    </citation>
    <scope>NUCLEOTIDE SEQUENCE</scope>
    <source>
        <strain evidence="2">SH18-1</strain>
    </source>
</reference>
<feature type="compositionally biased region" description="Low complexity" evidence="1">
    <location>
        <begin position="57"/>
        <end position="66"/>
    </location>
</feature>
<gene>
    <name evidence="2" type="ORF">SH1V18_00010</name>
</gene>
<dbReference type="AlphaFoldDB" id="A0A9W5Y826"/>
<proteinExistence type="predicted"/>
<name>A0A9W5Y826_9FIRM</name>
<organism evidence="2 3">
    <name type="scientific">Vallitalea longa</name>
    <dbReference type="NCBI Taxonomy" id="2936439"/>
    <lineage>
        <taxon>Bacteria</taxon>
        <taxon>Bacillati</taxon>
        <taxon>Bacillota</taxon>
        <taxon>Clostridia</taxon>
        <taxon>Lachnospirales</taxon>
        <taxon>Vallitaleaceae</taxon>
        <taxon>Vallitalea</taxon>
    </lineage>
</organism>
<protein>
    <submittedName>
        <fullName evidence="2">Uncharacterized protein</fullName>
    </submittedName>
</protein>
<evidence type="ECO:0000313" key="3">
    <source>
        <dbReference type="Proteomes" id="UP001144256"/>
    </source>
</evidence>
<dbReference type="Proteomes" id="UP001144256">
    <property type="component" value="Unassembled WGS sequence"/>
</dbReference>
<accession>A0A9W5Y826</accession>